<dbReference type="eggNOG" id="ENOG50332XB">
    <property type="taxonomic scope" value="Bacteria"/>
</dbReference>
<proteinExistence type="predicted"/>
<dbReference type="STRING" id="460265.Mnod_0923"/>
<gene>
    <name evidence="1" type="ordered locus">Mnod_0923</name>
</gene>
<accession>B8IGP2</accession>
<reference evidence="1 2" key="1">
    <citation type="submission" date="2009-01" db="EMBL/GenBank/DDBJ databases">
        <title>Complete sequence of chromosome of Methylobacterium nodulans ORS 2060.</title>
        <authorList>
            <consortium name="US DOE Joint Genome Institute"/>
            <person name="Lucas S."/>
            <person name="Copeland A."/>
            <person name="Lapidus A."/>
            <person name="Glavina del Rio T."/>
            <person name="Dalin E."/>
            <person name="Tice H."/>
            <person name="Bruce D."/>
            <person name="Goodwin L."/>
            <person name="Pitluck S."/>
            <person name="Sims D."/>
            <person name="Brettin T."/>
            <person name="Detter J.C."/>
            <person name="Han C."/>
            <person name="Larimer F."/>
            <person name="Land M."/>
            <person name="Hauser L."/>
            <person name="Kyrpides N."/>
            <person name="Ivanova N."/>
            <person name="Marx C.J."/>
            <person name="Richardson P."/>
        </authorList>
    </citation>
    <scope>NUCLEOTIDE SEQUENCE [LARGE SCALE GENOMIC DNA]</scope>
    <source>
        <strain evidence="2">LMG 21967 / CNCM I-2342 / ORS 2060</strain>
    </source>
</reference>
<dbReference type="Proteomes" id="UP000008207">
    <property type="component" value="Chromosome"/>
</dbReference>
<evidence type="ECO:0000313" key="1">
    <source>
        <dbReference type="EMBL" id="ACL55942.1"/>
    </source>
</evidence>
<dbReference type="HOGENOM" id="CLU_817880_0_0_5"/>
<dbReference type="EMBL" id="CP001349">
    <property type="protein sequence ID" value="ACL55942.1"/>
    <property type="molecule type" value="Genomic_DNA"/>
</dbReference>
<protein>
    <recommendedName>
        <fullName evidence="3">GIY-YIG domain-containing protein</fullName>
    </recommendedName>
</protein>
<keyword evidence="2" id="KW-1185">Reference proteome</keyword>
<organism evidence="1 2">
    <name type="scientific">Methylobacterium nodulans (strain LMG 21967 / CNCM I-2342 / ORS 2060)</name>
    <dbReference type="NCBI Taxonomy" id="460265"/>
    <lineage>
        <taxon>Bacteria</taxon>
        <taxon>Pseudomonadati</taxon>
        <taxon>Pseudomonadota</taxon>
        <taxon>Alphaproteobacteria</taxon>
        <taxon>Hyphomicrobiales</taxon>
        <taxon>Methylobacteriaceae</taxon>
        <taxon>Methylobacterium</taxon>
    </lineage>
</organism>
<name>B8IGP2_METNO</name>
<sequence>MSCGLLNERWCGLAWTPWAALERSPIRSTAPALPGVYRVRYQGGDPLRLVYVGQTGRSLRERLLSLAGGVNATVCPFNDPHTAAPHLWLLRTMDGARFECSCAVVEGDVQVRRGTEDMLLWRHRVETGTSVEANYGRFYPGYERPTNRWIVRRGSSGVRTPGRRAVPVPGSATNGFSVDHPALQGTAGPLESAWWERRRLTKAISLPTGPAVYCIYARTAEEPLYIGETSALAARAAAHAAALWPTPEPWLAYLFLPENTPKHVLRELESDLLGWHFWRTGRAPAAQYSACTPALTIGAEPV</sequence>
<evidence type="ECO:0008006" key="3">
    <source>
        <dbReference type="Google" id="ProtNLM"/>
    </source>
</evidence>
<dbReference type="KEGG" id="mno:Mnod_0923"/>
<dbReference type="AlphaFoldDB" id="B8IGP2"/>
<evidence type="ECO:0000313" key="2">
    <source>
        <dbReference type="Proteomes" id="UP000008207"/>
    </source>
</evidence>